<comment type="similarity">
    <text evidence="2">Belongs to the oxygen-dependent FAD-linked oxidoreductase family.</text>
</comment>
<evidence type="ECO:0000256" key="2">
    <source>
        <dbReference type="ARBA" id="ARBA00005466"/>
    </source>
</evidence>
<dbReference type="InterPro" id="IPR036318">
    <property type="entry name" value="FAD-bd_PCMH-like_sf"/>
</dbReference>
<keyword evidence="8" id="KW-1185">Reference proteome</keyword>
<dbReference type="EMBL" id="CP039712">
    <property type="protein sequence ID" value="QCI87095.1"/>
    <property type="molecule type" value="Genomic_DNA"/>
</dbReference>
<evidence type="ECO:0000313" key="7">
    <source>
        <dbReference type="EMBL" id="QCI87095.1"/>
    </source>
</evidence>
<evidence type="ECO:0000313" key="8">
    <source>
        <dbReference type="Proteomes" id="UP000298615"/>
    </source>
</evidence>
<dbReference type="Gene3D" id="3.30.43.10">
    <property type="entry name" value="Uridine Diphospho-n-acetylenolpyruvylglucosamine Reductase, domain 2"/>
    <property type="match status" value="1"/>
</dbReference>
<evidence type="ECO:0000259" key="6">
    <source>
        <dbReference type="PROSITE" id="PS51387"/>
    </source>
</evidence>
<dbReference type="Gene3D" id="3.30.465.10">
    <property type="match status" value="1"/>
</dbReference>
<dbReference type="InterPro" id="IPR016166">
    <property type="entry name" value="FAD-bd_PCMH"/>
</dbReference>
<dbReference type="Proteomes" id="UP000298615">
    <property type="component" value="Chromosome"/>
</dbReference>
<protein>
    <submittedName>
        <fullName evidence="7">FAD-binding oxidoreductase</fullName>
    </submittedName>
</protein>
<reference evidence="7 8" key="1">
    <citation type="submission" date="2019-04" db="EMBL/GenBank/DDBJ databases">
        <title>Vagococcus sp. nov., isolated from faeces of yaks (Bos grunniens).</title>
        <authorList>
            <person name="Ge Y."/>
        </authorList>
    </citation>
    <scope>NUCLEOTIDE SEQUENCE [LARGE SCALE GENOMIC DNA]</scope>
    <source>
        <strain evidence="7 8">MN-17</strain>
    </source>
</reference>
<dbReference type="SUPFAM" id="SSF56176">
    <property type="entry name" value="FAD-binding/transporter-associated domain-like"/>
    <property type="match status" value="1"/>
</dbReference>
<dbReference type="InterPro" id="IPR006094">
    <property type="entry name" value="Oxid_FAD_bind_N"/>
</dbReference>
<name>A0A4D7CS69_9ENTE</name>
<evidence type="ECO:0000256" key="5">
    <source>
        <dbReference type="ARBA" id="ARBA00023002"/>
    </source>
</evidence>
<organism evidence="7 8">
    <name type="scientific">Vagococcus zengguangii</name>
    <dbReference type="NCBI Taxonomy" id="2571750"/>
    <lineage>
        <taxon>Bacteria</taxon>
        <taxon>Bacillati</taxon>
        <taxon>Bacillota</taxon>
        <taxon>Bacilli</taxon>
        <taxon>Lactobacillales</taxon>
        <taxon>Enterococcaceae</taxon>
        <taxon>Vagococcus</taxon>
    </lineage>
</organism>
<dbReference type="InterPro" id="IPR016169">
    <property type="entry name" value="FAD-bd_PCMH_sub2"/>
</dbReference>
<dbReference type="GO" id="GO:0071949">
    <property type="term" value="F:FAD binding"/>
    <property type="evidence" value="ECO:0007669"/>
    <property type="project" value="InterPro"/>
</dbReference>
<dbReference type="PANTHER" id="PTHR42973">
    <property type="entry name" value="BINDING OXIDOREDUCTASE, PUTATIVE (AFU_ORTHOLOGUE AFUA_1G17690)-RELATED"/>
    <property type="match status" value="1"/>
</dbReference>
<comment type="cofactor">
    <cofactor evidence="1">
        <name>FAD</name>
        <dbReference type="ChEBI" id="CHEBI:57692"/>
    </cofactor>
</comment>
<dbReference type="KEGG" id="vao:FA707_08990"/>
<dbReference type="Gene3D" id="3.40.462.20">
    <property type="match status" value="1"/>
</dbReference>
<dbReference type="GO" id="GO:0016491">
    <property type="term" value="F:oxidoreductase activity"/>
    <property type="evidence" value="ECO:0007669"/>
    <property type="project" value="UniProtKB-KW"/>
</dbReference>
<gene>
    <name evidence="7" type="ORF">FA707_08990</name>
</gene>
<dbReference type="InterPro" id="IPR050416">
    <property type="entry name" value="FAD-linked_Oxidoreductase"/>
</dbReference>
<evidence type="ECO:0000256" key="1">
    <source>
        <dbReference type="ARBA" id="ARBA00001974"/>
    </source>
</evidence>
<keyword evidence="3" id="KW-0285">Flavoprotein</keyword>
<keyword evidence="4" id="KW-0274">FAD</keyword>
<keyword evidence="5" id="KW-0560">Oxidoreductase</keyword>
<evidence type="ECO:0000256" key="3">
    <source>
        <dbReference type="ARBA" id="ARBA00022630"/>
    </source>
</evidence>
<evidence type="ECO:0000256" key="4">
    <source>
        <dbReference type="ARBA" id="ARBA00022827"/>
    </source>
</evidence>
<dbReference type="PROSITE" id="PS51387">
    <property type="entry name" value="FAD_PCMH"/>
    <property type="match status" value="1"/>
</dbReference>
<feature type="domain" description="FAD-binding PCMH-type" evidence="6">
    <location>
        <begin position="53"/>
        <end position="230"/>
    </location>
</feature>
<dbReference type="InterPro" id="IPR016167">
    <property type="entry name" value="FAD-bd_PCMH_sub1"/>
</dbReference>
<sequence>MYTYKKKVKGDVKMEKQLEQINQLFETALPKNLTNKIIKPEDRDYHYVRSSYMGVGRPEIVVMAETNQDVVDTIAYVNELRKSMSEVPFSIRSGGHGMSGSSTNVGGVILDLSKMNAIEILDEAAGIVKIQAGAQWGQVAGTLAPHDLIITSGNFGDVGVGGIATSGGSGYFTRHQGLTIDHVIGATLITADGVIHELSETSEPELFWGLRGGGTQLGVAVDFTLQAHKVNSTTHDASVIQQHITYVTEDVEQFVANWGRWIKQAPQEMTSFLMIQKTPQNVYAVDARNVWANTDTERAVPELEKALAIDKIYDHSENMMSYADLIPYPQSIHIGQQKIKIANAIVDKVDASLGRAIKEVLETAHVVELRPLDGKVHEVGQDETAWAHRHRDGFLSVWMSPKSDDQLLAEFAPVMELATGMYGAYSSITTSEVSELAWPGKTGKRLKALKNQVDPEGVFNTGLQV</sequence>
<dbReference type="PANTHER" id="PTHR42973:SF39">
    <property type="entry name" value="FAD-BINDING PCMH-TYPE DOMAIN-CONTAINING PROTEIN"/>
    <property type="match status" value="1"/>
</dbReference>
<dbReference type="AlphaFoldDB" id="A0A4D7CS69"/>
<accession>A0A4D7CS69</accession>
<proteinExistence type="inferred from homology"/>
<dbReference type="Pfam" id="PF01565">
    <property type="entry name" value="FAD_binding_4"/>
    <property type="match status" value="1"/>
</dbReference>